<protein>
    <recommendedName>
        <fullName evidence="4">Outer membrane protein beta-barrel domain-containing protein</fullName>
    </recommendedName>
</protein>
<dbReference type="Proteomes" id="UP000288212">
    <property type="component" value="Unassembled WGS sequence"/>
</dbReference>
<feature type="chain" id="PRO_5018980373" description="Outer membrane protein beta-barrel domain-containing protein" evidence="1">
    <location>
        <begin position="25"/>
        <end position="170"/>
    </location>
</feature>
<feature type="signal peptide" evidence="1">
    <location>
        <begin position="1"/>
        <end position="24"/>
    </location>
</feature>
<gene>
    <name evidence="2" type="ORF">CWE06_12220</name>
</gene>
<name>A0A432VPG7_9GAMM</name>
<keyword evidence="1" id="KW-0732">Signal</keyword>
<evidence type="ECO:0008006" key="4">
    <source>
        <dbReference type="Google" id="ProtNLM"/>
    </source>
</evidence>
<sequence length="170" mass="18097">MFMKLLGILAVAGMAVLVSAPVSAENAQVRAALGGGNEYGGLGVQLARTSDYDRWSLGLGLAGYSDFYGAAYGAAFSYQRADLIGVRGGEPNRHALGVFIGPVGTEGEAEFRNGFYETRDYKAVWGAGVNYHYYRRGINAPGWSVGFGVGHGSGRHRDMTNVNIAVGYQF</sequence>
<proteinExistence type="predicted"/>
<dbReference type="EMBL" id="PIPI01000014">
    <property type="protein sequence ID" value="RUO18020.1"/>
    <property type="molecule type" value="Genomic_DNA"/>
</dbReference>
<evidence type="ECO:0000313" key="3">
    <source>
        <dbReference type="Proteomes" id="UP000288212"/>
    </source>
</evidence>
<keyword evidence="3" id="KW-1185">Reference proteome</keyword>
<reference evidence="2 3" key="1">
    <citation type="journal article" date="2011" name="Front. Microbiol.">
        <title>Genomic signatures of strain selection and enhancement in Bacillus atrophaeus var. globigii, a historical biowarfare simulant.</title>
        <authorList>
            <person name="Gibbons H.S."/>
            <person name="Broomall S.M."/>
            <person name="McNew L.A."/>
            <person name="Daligault H."/>
            <person name="Chapman C."/>
            <person name="Bruce D."/>
            <person name="Karavis M."/>
            <person name="Krepps M."/>
            <person name="McGregor P.A."/>
            <person name="Hong C."/>
            <person name="Park K.H."/>
            <person name="Akmal A."/>
            <person name="Feldman A."/>
            <person name="Lin J.S."/>
            <person name="Chang W.E."/>
            <person name="Higgs B.W."/>
            <person name="Demirev P."/>
            <person name="Lindquist J."/>
            <person name="Liem A."/>
            <person name="Fochler E."/>
            <person name="Read T.D."/>
            <person name="Tapia R."/>
            <person name="Johnson S."/>
            <person name="Bishop-Lilly K.A."/>
            <person name="Detter C."/>
            <person name="Han C."/>
            <person name="Sozhamannan S."/>
            <person name="Rosenzweig C.N."/>
            <person name="Skowronski E.W."/>
        </authorList>
    </citation>
    <scope>NUCLEOTIDE SEQUENCE [LARGE SCALE GENOMIC DNA]</scope>
    <source>
        <strain evidence="2 3">AK5</strain>
    </source>
</reference>
<dbReference type="AlphaFoldDB" id="A0A432VPG7"/>
<evidence type="ECO:0000256" key="1">
    <source>
        <dbReference type="SAM" id="SignalP"/>
    </source>
</evidence>
<comment type="caution">
    <text evidence="2">The sequence shown here is derived from an EMBL/GenBank/DDBJ whole genome shotgun (WGS) entry which is preliminary data.</text>
</comment>
<evidence type="ECO:0000313" key="2">
    <source>
        <dbReference type="EMBL" id="RUO18020.1"/>
    </source>
</evidence>
<dbReference type="RefSeq" id="WP_126794712.1">
    <property type="nucleotide sequence ID" value="NZ_PIPI01000014.1"/>
</dbReference>
<dbReference type="OrthoDB" id="6398712at2"/>
<organism evidence="2 3">
    <name type="scientific">Aliidiomarina haloalkalitolerans</name>
    <dbReference type="NCBI Taxonomy" id="859059"/>
    <lineage>
        <taxon>Bacteria</taxon>
        <taxon>Pseudomonadati</taxon>
        <taxon>Pseudomonadota</taxon>
        <taxon>Gammaproteobacteria</taxon>
        <taxon>Alteromonadales</taxon>
        <taxon>Idiomarinaceae</taxon>
        <taxon>Aliidiomarina</taxon>
    </lineage>
</organism>
<accession>A0A432VPG7</accession>